<protein>
    <submittedName>
        <fullName evidence="5">Uncharacterized protein</fullName>
    </submittedName>
</protein>
<dbReference type="GO" id="GO:0010112">
    <property type="term" value="P:regulation of systemic acquired resistance"/>
    <property type="evidence" value="ECO:0007669"/>
    <property type="project" value="InterPro"/>
</dbReference>
<comment type="similarity">
    <text evidence="2">Belongs to the NPR1-interactor family.</text>
</comment>
<reference evidence="5 6" key="1">
    <citation type="submission" date="2020-04" db="EMBL/GenBank/DDBJ databases">
        <title>Plant Genome Project.</title>
        <authorList>
            <person name="Zhang R.-G."/>
        </authorList>
    </citation>
    <scope>NUCLEOTIDE SEQUENCE [LARGE SCALE GENOMIC DNA]</scope>
    <source>
        <strain evidence="5">YNK0</strain>
        <tissue evidence="5">Leaf</tissue>
    </source>
</reference>
<evidence type="ECO:0000313" key="5">
    <source>
        <dbReference type="EMBL" id="KAF8398935.1"/>
    </source>
</evidence>
<evidence type="ECO:0000313" key="6">
    <source>
        <dbReference type="Proteomes" id="UP000655225"/>
    </source>
</evidence>
<evidence type="ECO:0000256" key="4">
    <source>
        <dbReference type="SAM" id="MobiDB-lite"/>
    </source>
</evidence>
<dbReference type="PANTHER" id="PTHR33669:SF14">
    <property type="entry name" value="NRR REPRESSOR HOMOLOG 3"/>
    <property type="match status" value="1"/>
</dbReference>
<organism evidence="5 6">
    <name type="scientific">Tetracentron sinense</name>
    <name type="common">Spur-leaf</name>
    <dbReference type="NCBI Taxonomy" id="13715"/>
    <lineage>
        <taxon>Eukaryota</taxon>
        <taxon>Viridiplantae</taxon>
        <taxon>Streptophyta</taxon>
        <taxon>Embryophyta</taxon>
        <taxon>Tracheophyta</taxon>
        <taxon>Spermatophyta</taxon>
        <taxon>Magnoliopsida</taxon>
        <taxon>Trochodendrales</taxon>
        <taxon>Trochodendraceae</taxon>
        <taxon>Tetracentron</taxon>
    </lineage>
</organism>
<accession>A0A834Z3I7</accession>
<dbReference type="PANTHER" id="PTHR33669">
    <property type="entry name" value="PROTEIN NEGATIVE REGULATOR OF RESISTANCE"/>
    <property type="match status" value="1"/>
</dbReference>
<keyword evidence="6" id="KW-1185">Reference proteome</keyword>
<dbReference type="Pfam" id="PF15699">
    <property type="entry name" value="NPR1_interact"/>
    <property type="match status" value="1"/>
</dbReference>
<comment type="subcellular location">
    <subcellularLocation>
        <location evidence="1">Nucleus</location>
    </subcellularLocation>
</comment>
<dbReference type="OrthoDB" id="1304316at2759"/>
<evidence type="ECO:0000256" key="1">
    <source>
        <dbReference type="ARBA" id="ARBA00004123"/>
    </source>
</evidence>
<evidence type="ECO:0000256" key="3">
    <source>
        <dbReference type="ARBA" id="ARBA00023242"/>
    </source>
</evidence>
<proteinExistence type="inferred from homology"/>
<dbReference type="InterPro" id="IPR031425">
    <property type="entry name" value="NPR1/NH1-interacting"/>
</dbReference>
<dbReference type="GO" id="GO:0005634">
    <property type="term" value="C:nucleus"/>
    <property type="evidence" value="ECO:0007669"/>
    <property type="project" value="UniProtKB-SubCell"/>
</dbReference>
<dbReference type="Proteomes" id="UP000655225">
    <property type="component" value="Unassembled WGS sequence"/>
</dbReference>
<dbReference type="EMBL" id="JABCRI010000010">
    <property type="protein sequence ID" value="KAF8398935.1"/>
    <property type="molecule type" value="Genomic_DNA"/>
</dbReference>
<name>A0A834Z3I7_TETSI</name>
<dbReference type="AlphaFoldDB" id="A0A834Z3I7"/>
<keyword evidence="3" id="KW-0539">Nucleus</keyword>
<feature type="region of interest" description="Disordered" evidence="4">
    <location>
        <begin position="64"/>
        <end position="103"/>
    </location>
</feature>
<sequence length="103" mass="11716">MFTLLYKCSHCFTFVSIPAFTPSTRDARDRLMNGVDGSKEKEKKKVVELEKPISIWTPSFQPEDFMEDAHSRNPPINSAGPSKRGRKNKEEEESNGLDLKLSL</sequence>
<comment type="caution">
    <text evidence="5">The sequence shown here is derived from an EMBL/GenBank/DDBJ whole genome shotgun (WGS) entry which is preliminary data.</text>
</comment>
<gene>
    <name evidence="5" type="ORF">HHK36_014800</name>
</gene>
<evidence type="ECO:0000256" key="2">
    <source>
        <dbReference type="ARBA" id="ARBA00009937"/>
    </source>
</evidence>